<protein>
    <recommendedName>
        <fullName evidence="4">Alginate lyase domain-containing protein</fullName>
    </recommendedName>
</protein>
<dbReference type="AlphaFoldDB" id="A0A058ZPN3"/>
<evidence type="ECO:0000256" key="1">
    <source>
        <dbReference type="SAM" id="SignalP"/>
    </source>
</evidence>
<reference evidence="2 3" key="1">
    <citation type="submission" date="2013-04" db="EMBL/GenBank/DDBJ databases">
        <title>Shimia sp. 22II-S11-Z10 Genome Sequencing.</title>
        <authorList>
            <person name="Lai Q."/>
            <person name="Li G."/>
            <person name="Shao Z."/>
        </authorList>
    </citation>
    <scope>NUCLEOTIDE SEQUENCE [LARGE SCALE GENOMIC DNA]</scope>
    <source>
        <strain evidence="3">22II-S11-Z10</strain>
    </source>
</reference>
<proteinExistence type="predicted"/>
<dbReference type="EMBL" id="AQQY01000002">
    <property type="protein sequence ID" value="KCV82776.1"/>
    <property type="molecule type" value="Genomic_DNA"/>
</dbReference>
<name>A0A058ZPN3_9RHOB</name>
<feature type="chain" id="PRO_5001571425" description="Alginate lyase domain-containing protein" evidence="1">
    <location>
        <begin position="21"/>
        <end position="367"/>
    </location>
</feature>
<evidence type="ECO:0008006" key="4">
    <source>
        <dbReference type="Google" id="ProtNLM"/>
    </source>
</evidence>
<dbReference type="Gene3D" id="1.50.10.100">
    <property type="entry name" value="Chondroitin AC/alginate lyase"/>
    <property type="match status" value="1"/>
</dbReference>
<comment type="caution">
    <text evidence="2">The sequence shown here is derived from an EMBL/GenBank/DDBJ whole genome shotgun (WGS) entry which is preliminary data.</text>
</comment>
<keyword evidence="3" id="KW-1185">Reference proteome</keyword>
<dbReference type="Proteomes" id="UP000024836">
    <property type="component" value="Unassembled WGS sequence"/>
</dbReference>
<dbReference type="OrthoDB" id="7874517at2"/>
<keyword evidence="1" id="KW-0732">Signal</keyword>
<feature type="signal peptide" evidence="1">
    <location>
        <begin position="1"/>
        <end position="20"/>
    </location>
</feature>
<sequence>MRLLIAVLIAVLGFSAPIDAAALNGSGASGAFKALTKTGKPAVLFNYNSTRYCRSSTVGKAPSALVITRTSHSGSHTRKLNDTLEWFNRAISSAMASPTQARNLAKEMTALAQAKAYTKQDWNGSGSNPAHWASVLLKNVALAVNVVDHRGGWAPGQREAVVKWGDTLWKTSHFTKWGAKQSDRWPDTVAAAATAYVYWGIASHNKKAFDEGMRDYDKVAKRFKSNGTFSEYYDGQSLTGPYRGKLPDDWGVRIEDKTIGDLVMTAHAIRRIGGNLFDYKAGKGTSLYQVVVNWQGTLFANGGAASRGQDKSFLRPHGGEASWGWTEYFTVNYPSDPNTATLRKRSAGYRGGGYVGLSTGPASCLLR</sequence>
<dbReference type="InterPro" id="IPR008929">
    <property type="entry name" value="Chondroitin_lyas"/>
</dbReference>
<dbReference type="STRING" id="1461693.ATO10_04182"/>
<dbReference type="RefSeq" id="WP_035248560.1">
    <property type="nucleotide sequence ID" value="NZ_AQQY01000002.1"/>
</dbReference>
<accession>A0A058ZPN3</accession>
<evidence type="ECO:0000313" key="2">
    <source>
        <dbReference type="EMBL" id="KCV82776.1"/>
    </source>
</evidence>
<organism evidence="2 3">
    <name type="scientific">Actibacterium atlanticum</name>
    <dbReference type="NCBI Taxonomy" id="1461693"/>
    <lineage>
        <taxon>Bacteria</taxon>
        <taxon>Pseudomonadati</taxon>
        <taxon>Pseudomonadota</taxon>
        <taxon>Alphaproteobacteria</taxon>
        <taxon>Rhodobacterales</taxon>
        <taxon>Roseobacteraceae</taxon>
        <taxon>Actibacterium</taxon>
    </lineage>
</organism>
<evidence type="ECO:0000313" key="3">
    <source>
        <dbReference type="Proteomes" id="UP000024836"/>
    </source>
</evidence>
<gene>
    <name evidence="2" type="ORF">ATO10_04182</name>
</gene>